<evidence type="ECO:0000256" key="4">
    <source>
        <dbReference type="ARBA" id="ARBA00022692"/>
    </source>
</evidence>
<name>A0ABP0RLM7_9DINO</name>
<feature type="transmembrane region" description="Helical" evidence="7">
    <location>
        <begin position="639"/>
        <end position="660"/>
    </location>
</feature>
<evidence type="ECO:0000256" key="5">
    <source>
        <dbReference type="ARBA" id="ARBA00022989"/>
    </source>
</evidence>
<reference evidence="9 10" key="1">
    <citation type="submission" date="2024-02" db="EMBL/GenBank/DDBJ databases">
        <authorList>
            <person name="Chen Y."/>
            <person name="Shah S."/>
            <person name="Dougan E. K."/>
            <person name="Thang M."/>
            <person name="Chan C."/>
        </authorList>
    </citation>
    <scope>NUCLEOTIDE SEQUENCE [LARGE SCALE GENOMIC DNA]</scope>
</reference>
<comment type="subcellular location">
    <subcellularLocation>
        <location evidence="1">Cell membrane</location>
        <topology evidence="1">Multi-pass membrane protein</topology>
    </subcellularLocation>
</comment>
<dbReference type="Proteomes" id="UP001642464">
    <property type="component" value="Unassembled WGS sequence"/>
</dbReference>
<feature type="transmembrane region" description="Helical" evidence="7">
    <location>
        <begin position="903"/>
        <end position="921"/>
    </location>
</feature>
<accession>A0ABP0RLM7</accession>
<feature type="transmembrane region" description="Helical" evidence="7">
    <location>
        <begin position="1041"/>
        <end position="1061"/>
    </location>
</feature>
<evidence type="ECO:0000256" key="6">
    <source>
        <dbReference type="ARBA" id="ARBA00023136"/>
    </source>
</evidence>
<evidence type="ECO:0000256" key="7">
    <source>
        <dbReference type="SAM" id="Phobius"/>
    </source>
</evidence>
<evidence type="ECO:0000256" key="3">
    <source>
        <dbReference type="ARBA" id="ARBA00022475"/>
    </source>
</evidence>
<comment type="caution">
    <text evidence="9">The sequence shown here is derived from an EMBL/GenBank/DDBJ whole genome shotgun (WGS) entry which is preliminary data.</text>
</comment>
<dbReference type="Pfam" id="PF07690">
    <property type="entry name" value="MFS_1"/>
    <property type="match status" value="1"/>
</dbReference>
<proteinExistence type="predicted"/>
<keyword evidence="3" id="KW-1003">Cell membrane</keyword>
<keyword evidence="4 7" id="KW-0812">Transmembrane</keyword>
<dbReference type="PANTHER" id="PTHR23517:SF13">
    <property type="entry name" value="MAJOR FACILITATOR SUPERFAMILY MFS_1"/>
    <property type="match status" value="1"/>
</dbReference>
<feature type="signal peptide" evidence="8">
    <location>
        <begin position="1"/>
        <end position="19"/>
    </location>
</feature>
<dbReference type="InterPro" id="IPR050171">
    <property type="entry name" value="MFS_Transporters"/>
</dbReference>
<gene>
    <name evidence="9" type="ORF">SCF082_LOCUS46864</name>
</gene>
<dbReference type="InterPro" id="IPR036259">
    <property type="entry name" value="MFS_trans_sf"/>
</dbReference>
<feature type="transmembrane region" description="Helical" evidence="7">
    <location>
        <begin position="696"/>
        <end position="716"/>
    </location>
</feature>
<feature type="transmembrane region" description="Helical" evidence="7">
    <location>
        <begin position="758"/>
        <end position="778"/>
    </location>
</feature>
<feature type="transmembrane region" description="Helical" evidence="7">
    <location>
        <begin position="672"/>
        <end position="690"/>
    </location>
</feature>
<sequence>MKFLRLFHFVLIGLPSGAAVALREIKRPTGRSEPQRIRTDPGSVAWPMVQFAIPQKNGDVYAFGKAFNSSWRHGVPPQRRPGGAEEPNLTVQLWGQRGVQVKLPVSLSGSFSEIVFQDPSSASEPRQCEVCRRMAEPGGGRTDLDGHWSCQKCVLRWELLGWRPCAAKMPGEVTDGVTLRRAQVALAILVGHRTTLRRRALFPDGWYALHVGPLGESEASDDSVFEWPEAPEEKNLPHQAVVGLLCLQRESARVAISGDWRGPEQRYKITKTVPLKDCLPCHGPGRPEEPWRLGAVVRRRVLELAADMKVLENPHVEPDATSLELVNTWETKWSWNWWSGDDWTTGGVQGAEEVVAGEVGALGIGRTRAGRTAPGVLPKQPQVTIGIKVPWGDVRHQWTSGWFEESVLCCLTFADCASMLLHSVALSCLLITEATLDLPSCSDWDADWDACLPDDDKLLLQTGSEDSAWAETVVNGLYPMNSTVSADAPMIQRSELGNLTLFTEHSFLAKEARVRSVLESGVKFGPKTSAALFLLLSCTLDRIGVNPAVGREDMEDVWESDELRILSRMMGTFGFACLCGNAKPFITAPYSEFPEEEESEEVRQQSLVACYFVVFMDAFGFGVYAPFVPVLAKTFSLQLHDIATVLAVFSLAQALNTPILGYLSDRFGRRPVLLVALAAESLSYLILSVAESFTCLLVGYIFAGAFCATIGSLALFECFAWSQKQKLSVLCVHVTRGLVATCSGEAVWEKEYAAPWMLVLNALGVVGYQIVSMIFVAYQVLFRRKFIMVCWHGKLETWQLWTCEYTKAYTRFFPLVAILISMSLVRSMILIQRMYYELLRRGALLTFKEYKVTQEPIFYVLTLCFVQGASNFVMEALVPLPPGVEKDYVNYMEPDMLHGTKQWFVYLVIPITTFILSIYFTHEPGYALVPLSRYIYTENTDQEAQVKDERLGGLIILREENLRPICKSLELPHCNSAEQTDQIYQELIQTTHRFQETGSVVIGKKQVSSKFAKSQITDRFWPARFLLRPGLQDERSRHFRCVSRCVDCGCVAIAGSCIYFFAEVAASEFRDVQKGEIEDSAALVVEVGHMVFAAFYIYRILRTAQ</sequence>
<evidence type="ECO:0000256" key="2">
    <source>
        <dbReference type="ARBA" id="ARBA00022448"/>
    </source>
</evidence>
<feature type="transmembrane region" description="Helical" evidence="7">
    <location>
        <begin position="1081"/>
        <end position="1101"/>
    </location>
</feature>
<keyword evidence="8" id="KW-0732">Signal</keyword>
<dbReference type="SUPFAM" id="SSF103473">
    <property type="entry name" value="MFS general substrate transporter"/>
    <property type="match status" value="1"/>
</dbReference>
<keyword evidence="5 7" id="KW-1133">Transmembrane helix</keyword>
<dbReference type="InterPro" id="IPR011701">
    <property type="entry name" value="MFS"/>
</dbReference>
<evidence type="ECO:0000313" key="10">
    <source>
        <dbReference type="Proteomes" id="UP001642464"/>
    </source>
</evidence>
<evidence type="ECO:0000313" key="9">
    <source>
        <dbReference type="EMBL" id="CAK9100102.1"/>
    </source>
</evidence>
<feature type="transmembrane region" description="Helical" evidence="7">
    <location>
        <begin position="857"/>
        <end position="878"/>
    </location>
</feature>
<dbReference type="PANTHER" id="PTHR23517">
    <property type="entry name" value="RESISTANCE PROTEIN MDTM, PUTATIVE-RELATED-RELATED"/>
    <property type="match status" value="1"/>
</dbReference>
<keyword evidence="2" id="KW-0813">Transport</keyword>
<keyword evidence="6 7" id="KW-0472">Membrane</keyword>
<evidence type="ECO:0000256" key="1">
    <source>
        <dbReference type="ARBA" id="ARBA00004651"/>
    </source>
</evidence>
<dbReference type="Gene3D" id="1.20.1250.20">
    <property type="entry name" value="MFS general substrate transporter like domains"/>
    <property type="match status" value="1"/>
</dbReference>
<feature type="chain" id="PRO_5046261643" evidence="8">
    <location>
        <begin position="20"/>
        <end position="1105"/>
    </location>
</feature>
<organism evidence="9 10">
    <name type="scientific">Durusdinium trenchii</name>
    <dbReference type="NCBI Taxonomy" id="1381693"/>
    <lineage>
        <taxon>Eukaryota</taxon>
        <taxon>Sar</taxon>
        <taxon>Alveolata</taxon>
        <taxon>Dinophyceae</taxon>
        <taxon>Suessiales</taxon>
        <taxon>Symbiodiniaceae</taxon>
        <taxon>Durusdinium</taxon>
    </lineage>
</organism>
<protein>
    <submittedName>
        <fullName evidence="9">Class B (TetA(B)) (Metal-tetracycline/H(+) antiporter)</fullName>
    </submittedName>
</protein>
<dbReference type="EMBL" id="CAXAMM010041573">
    <property type="protein sequence ID" value="CAK9100102.1"/>
    <property type="molecule type" value="Genomic_DNA"/>
</dbReference>
<keyword evidence="10" id="KW-1185">Reference proteome</keyword>
<evidence type="ECO:0000256" key="8">
    <source>
        <dbReference type="SAM" id="SignalP"/>
    </source>
</evidence>
<feature type="transmembrane region" description="Helical" evidence="7">
    <location>
        <begin position="812"/>
        <end position="836"/>
    </location>
</feature>